<organism evidence="1 2">
    <name type="scientific">Hymenobacter negativus</name>
    <dbReference type="NCBI Taxonomy" id="2795026"/>
    <lineage>
        <taxon>Bacteria</taxon>
        <taxon>Pseudomonadati</taxon>
        <taxon>Bacteroidota</taxon>
        <taxon>Cytophagia</taxon>
        <taxon>Cytophagales</taxon>
        <taxon>Hymenobacteraceae</taxon>
        <taxon>Hymenobacter</taxon>
    </lineage>
</organism>
<accession>A0ABS3QJA3</accession>
<evidence type="ECO:0000313" key="2">
    <source>
        <dbReference type="Proteomes" id="UP000664369"/>
    </source>
</evidence>
<dbReference type="Proteomes" id="UP000664369">
    <property type="component" value="Unassembled WGS sequence"/>
</dbReference>
<evidence type="ECO:0000313" key="1">
    <source>
        <dbReference type="EMBL" id="MBO2011330.1"/>
    </source>
</evidence>
<reference evidence="1 2" key="1">
    <citation type="submission" date="2021-03" db="EMBL/GenBank/DDBJ databases">
        <authorList>
            <person name="Kim M.K."/>
        </authorList>
    </citation>
    <scope>NUCLEOTIDE SEQUENCE [LARGE SCALE GENOMIC DNA]</scope>
    <source>
        <strain evidence="1 2">BT442</strain>
    </source>
</reference>
<dbReference type="RefSeq" id="WP_208177021.1">
    <property type="nucleotide sequence ID" value="NZ_JAGETZ010000010.1"/>
</dbReference>
<proteinExistence type="predicted"/>
<comment type="caution">
    <text evidence="1">The sequence shown here is derived from an EMBL/GenBank/DDBJ whole genome shotgun (WGS) entry which is preliminary data.</text>
</comment>
<sequence length="73" mass="8637">MRRLLSYLRTRFSLPSHRGVRFVAQAAWAPDLMLARRAAVQSSPSPLTHREASTNRRNLTWWPMLRRLRQHLS</sequence>
<protein>
    <submittedName>
        <fullName evidence="1">Uncharacterized protein</fullName>
    </submittedName>
</protein>
<keyword evidence="2" id="KW-1185">Reference proteome</keyword>
<gene>
    <name evidence="1" type="ORF">J4E00_19860</name>
</gene>
<name>A0ABS3QJA3_9BACT</name>
<dbReference type="EMBL" id="JAGETZ010000010">
    <property type="protein sequence ID" value="MBO2011330.1"/>
    <property type="molecule type" value="Genomic_DNA"/>
</dbReference>